<accession>A0A0S4L5X8</accession>
<dbReference type="AlphaFoldDB" id="A0A0S4L5X8"/>
<dbReference type="InterPro" id="IPR011473">
    <property type="entry name" value="DUF1579"/>
</dbReference>
<dbReference type="RefSeq" id="WP_245630776.1">
    <property type="nucleotide sequence ID" value="NZ_CZQA01000001.1"/>
</dbReference>
<evidence type="ECO:0000313" key="2">
    <source>
        <dbReference type="EMBL" id="CUS31286.1"/>
    </source>
</evidence>
<gene>
    <name evidence="2" type="ORF">COMA1_10034</name>
</gene>
<dbReference type="Pfam" id="PF07617">
    <property type="entry name" value="DUF1579"/>
    <property type="match status" value="1"/>
</dbReference>
<feature type="signal peptide" evidence="1">
    <location>
        <begin position="1"/>
        <end position="22"/>
    </location>
</feature>
<evidence type="ECO:0000313" key="3">
    <source>
        <dbReference type="Proteomes" id="UP000199032"/>
    </source>
</evidence>
<evidence type="ECO:0008006" key="4">
    <source>
        <dbReference type="Google" id="ProtNLM"/>
    </source>
</evidence>
<protein>
    <recommendedName>
        <fullName evidence="4">DUF1579 domain-containing protein</fullName>
    </recommendedName>
</protein>
<feature type="chain" id="PRO_5006623701" description="DUF1579 domain-containing protein" evidence="1">
    <location>
        <begin position="23"/>
        <end position="199"/>
    </location>
</feature>
<dbReference type="STRING" id="1742972.COMA1_10034"/>
<proteinExistence type="predicted"/>
<keyword evidence="1" id="KW-0732">Signal</keyword>
<organism evidence="2 3">
    <name type="scientific">Candidatus Nitrospira nitrosa</name>
    <dbReference type="NCBI Taxonomy" id="1742972"/>
    <lineage>
        <taxon>Bacteria</taxon>
        <taxon>Pseudomonadati</taxon>
        <taxon>Nitrospirota</taxon>
        <taxon>Nitrospiria</taxon>
        <taxon>Nitrospirales</taxon>
        <taxon>Nitrospiraceae</taxon>
        <taxon>Nitrospira</taxon>
    </lineage>
</organism>
<sequence>MHILSFMLTSLCILLTVSPALAKDMKGQKPTDPLAMMELWKQAAMPGEPHKLFATLVGSWTTTTKEWMEPGKPPMESTGTAESNMMMEGRFLHQEFHGQMMGQPFTGMSIDAYDNMRKKYITVWVDTRGTGVFIMEGTGSVDGKTITLRGSHAEPGGGTMTHRAIWTIIDTDHQLVEMYRSHHGQKETKMMEITYTRKQ</sequence>
<name>A0A0S4L5X8_9BACT</name>
<evidence type="ECO:0000256" key="1">
    <source>
        <dbReference type="SAM" id="SignalP"/>
    </source>
</evidence>
<dbReference type="Proteomes" id="UP000199032">
    <property type="component" value="Unassembled WGS sequence"/>
</dbReference>
<dbReference type="EMBL" id="CZQA01000001">
    <property type="protein sequence ID" value="CUS31286.1"/>
    <property type="molecule type" value="Genomic_DNA"/>
</dbReference>
<reference evidence="2 3" key="1">
    <citation type="submission" date="2015-10" db="EMBL/GenBank/DDBJ databases">
        <authorList>
            <person name="Gilbert D.G."/>
        </authorList>
    </citation>
    <scope>NUCLEOTIDE SEQUENCE [LARGE SCALE GENOMIC DNA]</scope>
    <source>
        <strain evidence="2">COMA1</strain>
    </source>
</reference>
<keyword evidence="3" id="KW-1185">Reference proteome</keyword>